<evidence type="ECO:0000259" key="1">
    <source>
        <dbReference type="Pfam" id="PF03478"/>
    </source>
</evidence>
<keyword evidence="3" id="KW-1185">Reference proteome</keyword>
<name>A0ABU6YPR1_9FABA</name>
<sequence>MDGIHPCWSHIHQDLLKEISKRFFSYDEYIQLGLREWSLKLPKTPNGNQIPWLLLPEETFKNHCYEDEEIHHLMQLPLADDETLDTHALKEEHVYHMMLPDMQKQNMVIRGSGHGWLVMVSISDGSIQMLNPFTNVSLDLPPISALPTIYGQLSRLAFYKAGYTRWVEFPTRDKKFEDVLFFEEKIYAVNKCGQLYEFDTKTIEEGLTGGIHETRPPPNVPVSPYTCRYLFGCDNGSLLKLVRHVGRPRKTKECEIYEFYIFELKRNGKEWSRLVNLGNHILIIGYNSSAIISVPFLSKGNQIWYADNQMELQSSTWHPIDQDIGIFDLDDGSFHRILSLVKFFCPPVWLLP</sequence>
<accession>A0ABU6YPR1</accession>
<evidence type="ECO:0000313" key="3">
    <source>
        <dbReference type="Proteomes" id="UP001341840"/>
    </source>
</evidence>
<dbReference type="PANTHER" id="PTHR44259">
    <property type="entry name" value="OS07G0183000 PROTEIN-RELATED"/>
    <property type="match status" value="1"/>
</dbReference>
<gene>
    <name evidence="2" type="ORF">PIB30_072807</name>
</gene>
<protein>
    <recommendedName>
        <fullName evidence="1">KIB1-4 beta-propeller domain-containing protein</fullName>
    </recommendedName>
</protein>
<comment type="caution">
    <text evidence="2">The sequence shown here is derived from an EMBL/GenBank/DDBJ whole genome shotgun (WGS) entry which is preliminary data.</text>
</comment>
<dbReference type="Proteomes" id="UP001341840">
    <property type="component" value="Unassembled WGS sequence"/>
</dbReference>
<dbReference type="InterPro" id="IPR050942">
    <property type="entry name" value="F-box_BR-signaling"/>
</dbReference>
<evidence type="ECO:0000313" key="2">
    <source>
        <dbReference type="EMBL" id="MED6211340.1"/>
    </source>
</evidence>
<dbReference type="Pfam" id="PF03478">
    <property type="entry name" value="Beta-prop_KIB1-4"/>
    <property type="match status" value="1"/>
</dbReference>
<proteinExistence type="predicted"/>
<feature type="domain" description="KIB1-4 beta-propeller" evidence="1">
    <location>
        <begin position="89"/>
        <end position="328"/>
    </location>
</feature>
<reference evidence="2 3" key="1">
    <citation type="journal article" date="2023" name="Plants (Basel)">
        <title>Bridging the Gap: Combining Genomics and Transcriptomics Approaches to Understand Stylosanthes scabra, an Orphan Legume from the Brazilian Caatinga.</title>
        <authorList>
            <person name="Ferreira-Neto J.R.C."/>
            <person name="da Silva M.D."/>
            <person name="Binneck E."/>
            <person name="de Melo N.F."/>
            <person name="da Silva R.H."/>
            <person name="de Melo A.L.T.M."/>
            <person name="Pandolfi V."/>
            <person name="Bustamante F.O."/>
            <person name="Brasileiro-Vidal A.C."/>
            <person name="Benko-Iseppon A.M."/>
        </authorList>
    </citation>
    <scope>NUCLEOTIDE SEQUENCE [LARGE SCALE GENOMIC DNA]</scope>
    <source>
        <tissue evidence="2">Leaves</tissue>
    </source>
</reference>
<dbReference type="InterPro" id="IPR005174">
    <property type="entry name" value="KIB1-4_b-propeller"/>
</dbReference>
<organism evidence="2 3">
    <name type="scientific">Stylosanthes scabra</name>
    <dbReference type="NCBI Taxonomy" id="79078"/>
    <lineage>
        <taxon>Eukaryota</taxon>
        <taxon>Viridiplantae</taxon>
        <taxon>Streptophyta</taxon>
        <taxon>Embryophyta</taxon>
        <taxon>Tracheophyta</taxon>
        <taxon>Spermatophyta</taxon>
        <taxon>Magnoliopsida</taxon>
        <taxon>eudicotyledons</taxon>
        <taxon>Gunneridae</taxon>
        <taxon>Pentapetalae</taxon>
        <taxon>rosids</taxon>
        <taxon>fabids</taxon>
        <taxon>Fabales</taxon>
        <taxon>Fabaceae</taxon>
        <taxon>Papilionoideae</taxon>
        <taxon>50 kb inversion clade</taxon>
        <taxon>dalbergioids sensu lato</taxon>
        <taxon>Dalbergieae</taxon>
        <taxon>Pterocarpus clade</taxon>
        <taxon>Stylosanthes</taxon>
    </lineage>
</organism>
<dbReference type="EMBL" id="JASCZI010242525">
    <property type="protein sequence ID" value="MED6211340.1"/>
    <property type="molecule type" value="Genomic_DNA"/>
</dbReference>